<keyword evidence="4" id="KW-1133">Transmembrane helix</keyword>
<feature type="transmembrane region" description="Helical" evidence="4">
    <location>
        <begin position="132"/>
        <end position="152"/>
    </location>
</feature>
<dbReference type="GO" id="GO:0003700">
    <property type="term" value="F:DNA-binding transcription factor activity"/>
    <property type="evidence" value="ECO:0007669"/>
    <property type="project" value="InterPro"/>
</dbReference>
<dbReference type="InterPro" id="IPR009057">
    <property type="entry name" value="Homeodomain-like_sf"/>
</dbReference>
<dbReference type="RefSeq" id="WP_099216564.1">
    <property type="nucleotide sequence ID" value="NZ_PDUU01000019.1"/>
</dbReference>
<dbReference type="Proteomes" id="UP000222163">
    <property type="component" value="Unassembled WGS sequence"/>
</dbReference>
<evidence type="ECO:0000256" key="1">
    <source>
        <dbReference type="ARBA" id="ARBA00023015"/>
    </source>
</evidence>
<gene>
    <name evidence="6" type="ORF">CSC81_15040</name>
</gene>
<comment type="caution">
    <text evidence="6">The sequence shown here is derived from an EMBL/GenBank/DDBJ whole genome shotgun (WGS) entry which is preliminary data.</text>
</comment>
<accession>A0A2G1BS09</accession>
<evidence type="ECO:0000256" key="3">
    <source>
        <dbReference type="ARBA" id="ARBA00023163"/>
    </source>
</evidence>
<reference evidence="6 7" key="1">
    <citation type="journal article" date="2016" name="Nat. Commun.">
        <title>Microbial interactions lead to rapid micro-scale successions on model marine particles.</title>
        <authorList>
            <person name="Datta M.S."/>
            <person name="Sliwerska E."/>
            <person name="Gore J."/>
            <person name="Polz M.F."/>
            <person name="Cordero O.X."/>
        </authorList>
    </citation>
    <scope>NUCLEOTIDE SEQUENCE [LARGE SCALE GENOMIC DNA]</scope>
    <source>
        <strain evidence="6 7">4G03</strain>
    </source>
</reference>
<dbReference type="Pfam" id="PF12833">
    <property type="entry name" value="HTH_18"/>
    <property type="match status" value="1"/>
</dbReference>
<feature type="transmembrane region" description="Helical" evidence="4">
    <location>
        <begin position="6"/>
        <end position="28"/>
    </location>
</feature>
<keyword evidence="3" id="KW-0804">Transcription</keyword>
<dbReference type="PROSITE" id="PS00041">
    <property type="entry name" value="HTH_ARAC_FAMILY_1"/>
    <property type="match status" value="1"/>
</dbReference>
<dbReference type="SMART" id="SM00342">
    <property type="entry name" value="HTH_ARAC"/>
    <property type="match status" value="1"/>
</dbReference>
<keyword evidence="2 6" id="KW-0238">DNA-binding</keyword>
<feature type="transmembrane region" description="Helical" evidence="4">
    <location>
        <begin position="164"/>
        <end position="187"/>
    </location>
</feature>
<evidence type="ECO:0000313" key="7">
    <source>
        <dbReference type="Proteomes" id="UP000222163"/>
    </source>
</evidence>
<dbReference type="AlphaFoldDB" id="A0A2G1BS09"/>
<sequence>MSLDNEVLFFICSLGVFNGFLVSIYFLLIDKSKRVPNFIFGLLVFFLTIRIGKSVYTIFTPREEINLLIIQIGLSACFLIGVSLYFYLKASVFKTKRIPLKWKLHFILLFLIITIVGVIKPYSNNALFWNTYFVKFIYFVWGVYILLSAFILKNTFRKLFFKNVSCTTSEIWLLAVYTSNLLIYLAYIVGYFYFYFIGTVTFSIVFYGLVLLFLSKKNRESIFRDLPEKYSAKKIESDEATSLKLQLDTLMGEQELYKNSDVKLSDISAKIGISSHKLSQFLNDNLGKSFAMFLNEYRIEEAKKIISKNHKITLESIGFEAGFSSKSNFYATFKKVVGQTPAQYQKQFLED</sequence>
<feature type="domain" description="HTH araC/xylS-type" evidence="5">
    <location>
        <begin position="253"/>
        <end position="347"/>
    </location>
</feature>
<keyword evidence="4" id="KW-0812">Transmembrane</keyword>
<protein>
    <submittedName>
        <fullName evidence="6">DNA-binding protein</fullName>
    </submittedName>
</protein>
<proteinExistence type="predicted"/>
<evidence type="ECO:0000256" key="4">
    <source>
        <dbReference type="SAM" id="Phobius"/>
    </source>
</evidence>
<dbReference type="PANTHER" id="PTHR43280">
    <property type="entry name" value="ARAC-FAMILY TRANSCRIPTIONAL REGULATOR"/>
    <property type="match status" value="1"/>
</dbReference>
<evidence type="ECO:0000256" key="2">
    <source>
        <dbReference type="ARBA" id="ARBA00023125"/>
    </source>
</evidence>
<dbReference type="InterPro" id="IPR018062">
    <property type="entry name" value="HTH_AraC-typ_CS"/>
</dbReference>
<feature type="transmembrane region" description="Helical" evidence="4">
    <location>
        <begin position="40"/>
        <end position="59"/>
    </location>
</feature>
<evidence type="ECO:0000259" key="5">
    <source>
        <dbReference type="PROSITE" id="PS01124"/>
    </source>
</evidence>
<dbReference type="SUPFAM" id="SSF46689">
    <property type="entry name" value="Homeodomain-like"/>
    <property type="match status" value="1"/>
</dbReference>
<feature type="transmembrane region" description="Helical" evidence="4">
    <location>
        <begin position="100"/>
        <end position="120"/>
    </location>
</feature>
<dbReference type="GO" id="GO:0043565">
    <property type="term" value="F:sequence-specific DNA binding"/>
    <property type="evidence" value="ECO:0007669"/>
    <property type="project" value="InterPro"/>
</dbReference>
<dbReference type="EMBL" id="PDUU01000019">
    <property type="protein sequence ID" value="PHN96365.1"/>
    <property type="molecule type" value="Genomic_DNA"/>
</dbReference>
<feature type="transmembrane region" description="Helical" evidence="4">
    <location>
        <begin position="193"/>
        <end position="214"/>
    </location>
</feature>
<evidence type="ECO:0000313" key="6">
    <source>
        <dbReference type="EMBL" id="PHN96365.1"/>
    </source>
</evidence>
<keyword evidence="1" id="KW-0805">Transcription regulation</keyword>
<feature type="transmembrane region" description="Helical" evidence="4">
    <location>
        <begin position="65"/>
        <end position="88"/>
    </location>
</feature>
<keyword evidence="4" id="KW-0472">Membrane</keyword>
<organism evidence="6 7">
    <name type="scientific">Tenacibaculum discolor</name>
    <dbReference type="NCBI Taxonomy" id="361581"/>
    <lineage>
        <taxon>Bacteria</taxon>
        <taxon>Pseudomonadati</taxon>
        <taxon>Bacteroidota</taxon>
        <taxon>Flavobacteriia</taxon>
        <taxon>Flavobacteriales</taxon>
        <taxon>Flavobacteriaceae</taxon>
        <taxon>Tenacibaculum</taxon>
    </lineage>
</organism>
<dbReference type="PROSITE" id="PS01124">
    <property type="entry name" value="HTH_ARAC_FAMILY_2"/>
    <property type="match status" value="1"/>
</dbReference>
<dbReference type="InterPro" id="IPR018060">
    <property type="entry name" value="HTH_AraC"/>
</dbReference>
<dbReference type="PANTHER" id="PTHR43280:SF29">
    <property type="entry name" value="ARAC-FAMILY TRANSCRIPTIONAL REGULATOR"/>
    <property type="match status" value="1"/>
</dbReference>
<dbReference type="Gene3D" id="1.10.10.60">
    <property type="entry name" value="Homeodomain-like"/>
    <property type="match status" value="2"/>
</dbReference>
<name>A0A2G1BS09_9FLAO</name>